<dbReference type="InterPro" id="IPR012337">
    <property type="entry name" value="RNaseH-like_sf"/>
</dbReference>
<dbReference type="AlphaFoldDB" id="A0AAD7E3Z9"/>
<dbReference type="SUPFAM" id="SSF53098">
    <property type="entry name" value="Ribonuclease H-like"/>
    <property type="match status" value="1"/>
</dbReference>
<evidence type="ECO:0000313" key="1">
    <source>
        <dbReference type="EMBL" id="KAJ7226039.1"/>
    </source>
</evidence>
<dbReference type="Proteomes" id="UP001219525">
    <property type="component" value="Unassembled WGS sequence"/>
</dbReference>
<feature type="non-terminal residue" evidence="1">
    <location>
        <position position="290"/>
    </location>
</feature>
<gene>
    <name evidence="1" type="ORF">GGX14DRAFT_319952</name>
</gene>
<reference evidence="1" key="1">
    <citation type="submission" date="2023-03" db="EMBL/GenBank/DDBJ databases">
        <title>Massive genome expansion in bonnet fungi (Mycena s.s.) driven by repeated elements and novel gene families across ecological guilds.</title>
        <authorList>
            <consortium name="Lawrence Berkeley National Laboratory"/>
            <person name="Harder C.B."/>
            <person name="Miyauchi S."/>
            <person name="Viragh M."/>
            <person name="Kuo A."/>
            <person name="Thoen E."/>
            <person name="Andreopoulos B."/>
            <person name="Lu D."/>
            <person name="Skrede I."/>
            <person name="Drula E."/>
            <person name="Henrissat B."/>
            <person name="Morin E."/>
            <person name="Kohler A."/>
            <person name="Barry K."/>
            <person name="LaButti K."/>
            <person name="Morin E."/>
            <person name="Salamov A."/>
            <person name="Lipzen A."/>
            <person name="Mereny Z."/>
            <person name="Hegedus B."/>
            <person name="Baldrian P."/>
            <person name="Stursova M."/>
            <person name="Weitz H."/>
            <person name="Taylor A."/>
            <person name="Grigoriev I.V."/>
            <person name="Nagy L.G."/>
            <person name="Martin F."/>
            <person name="Kauserud H."/>
        </authorList>
    </citation>
    <scope>NUCLEOTIDE SEQUENCE</scope>
    <source>
        <strain evidence="1">9144</strain>
    </source>
</reference>
<proteinExistence type="predicted"/>
<evidence type="ECO:0000313" key="2">
    <source>
        <dbReference type="Proteomes" id="UP001219525"/>
    </source>
</evidence>
<comment type="caution">
    <text evidence="1">The sequence shown here is derived from an EMBL/GenBank/DDBJ whole genome shotgun (WGS) entry which is preliminary data.</text>
</comment>
<organism evidence="1 2">
    <name type="scientific">Mycena pura</name>
    <dbReference type="NCBI Taxonomy" id="153505"/>
    <lineage>
        <taxon>Eukaryota</taxon>
        <taxon>Fungi</taxon>
        <taxon>Dikarya</taxon>
        <taxon>Basidiomycota</taxon>
        <taxon>Agaricomycotina</taxon>
        <taxon>Agaricomycetes</taxon>
        <taxon>Agaricomycetidae</taxon>
        <taxon>Agaricales</taxon>
        <taxon>Marasmiineae</taxon>
        <taxon>Mycenaceae</taxon>
        <taxon>Mycena</taxon>
    </lineage>
</organism>
<dbReference type="EMBL" id="JARJCW010000004">
    <property type="protein sequence ID" value="KAJ7226039.1"/>
    <property type="molecule type" value="Genomic_DNA"/>
</dbReference>
<keyword evidence="2" id="KW-1185">Reference proteome</keyword>
<accession>A0AAD7E3Z9</accession>
<sequence>TLIIDGWEDELRRSLYGTAAGRVGEPTIVMGLQDATGKRGSADKLLDTAEVAMTEMGIVDAASFLALVTDNPNVMKAFRGRFVKKYPWIIALACWVHQLNTLVGEICRYPIAKAILTKANCIVTFFNGSHYWGGQLKVAALAEKITRGLKKNCESRWYVLILLASSVLAHHTPLSILVARPDARKLTEGFSAVAPDVVRIVQDVDDEFWPWLSRIIRVARPFVDAITASEGRSVTLADCMLNLLDAAHQLSLLDTKDDNTLAEFKTHACTAVDKHFRQMATPVHRLALFL</sequence>
<protein>
    <submittedName>
        <fullName evidence="1">Ribonuclease H-like domain-containing protein</fullName>
    </submittedName>
</protein>
<feature type="non-terminal residue" evidence="1">
    <location>
        <position position="1"/>
    </location>
</feature>
<name>A0AAD7E3Z9_9AGAR</name>